<evidence type="ECO:0000313" key="16">
    <source>
        <dbReference type="Proteomes" id="UP000321577"/>
    </source>
</evidence>
<evidence type="ECO:0000256" key="10">
    <source>
        <dbReference type="ARBA" id="ARBA00023136"/>
    </source>
</evidence>
<evidence type="ECO:0000256" key="11">
    <source>
        <dbReference type="SAM" id="MobiDB-lite"/>
    </source>
</evidence>
<keyword evidence="6 12" id="KW-0812">Transmembrane</keyword>
<dbReference type="PANTHER" id="PTHR45436">
    <property type="entry name" value="SENSOR HISTIDINE KINASE YKOH"/>
    <property type="match status" value="1"/>
</dbReference>
<dbReference type="SUPFAM" id="SSF158472">
    <property type="entry name" value="HAMP domain-like"/>
    <property type="match status" value="1"/>
</dbReference>
<evidence type="ECO:0000256" key="8">
    <source>
        <dbReference type="ARBA" id="ARBA00022989"/>
    </source>
</evidence>
<feature type="transmembrane region" description="Helical" evidence="12">
    <location>
        <begin position="233"/>
        <end position="251"/>
    </location>
</feature>
<evidence type="ECO:0000256" key="3">
    <source>
        <dbReference type="ARBA" id="ARBA00012438"/>
    </source>
</evidence>
<dbReference type="Pfam" id="PF00672">
    <property type="entry name" value="HAMP"/>
    <property type="match status" value="1"/>
</dbReference>
<evidence type="ECO:0000259" key="14">
    <source>
        <dbReference type="PROSITE" id="PS50885"/>
    </source>
</evidence>
<evidence type="ECO:0000259" key="13">
    <source>
        <dbReference type="PROSITE" id="PS50109"/>
    </source>
</evidence>
<keyword evidence="16" id="KW-1185">Reference proteome</keyword>
<feature type="domain" description="HAMP" evidence="14">
    <location>
        <begin position="253"/>
        <end position="305"/>
    </location>
</feature>
<comment type="subcellular location">
    <subcellularLocation>
        <location evidence="2">Membrane</location>
    </subcellularLocation>
</comment>
<evidence type="ECO:0000256" key="1">
    <source>
        <dbReference type="ARBA" id="ARBA00000085"/>
    </source>
</evidence>
<dbReference type="GO" id="GO:0000155">
    <property type="term" value="F:phosphorelay sensor kinase activity"/>
    <property type="evidence" value="ECO:0007669"/>
    <property type="project" value="InterPro"/>
</dbReference>
<keyword evidence="5" id="KW-0808">Transferase</keyword>
<evidence type="ECO:0000256" key="12">
    <source>
        <dbReference type="SAM" id="Phobius"/>
    </source>
</evidence>
<proteinExistence type="predicted"/>
<dbReference type="RefSeq" id="WP_146854992.1">
    <property type="nucleotide sequence ID" value="NZ_BKAG01000058.1"/>
</dbReference>
<dbReference type="EMBL" id="BKAG01000058">
    <property type="protein sequence ID" value="GEP45787.1"/>
    <property type="molecule type" value="Genomic_DNA"/>
</dbReference>
<dbReference type="Gene3D" id="1.10.287.130">
    <property type="match status" value="1"/>
</dbReference>
<evidence type="ECO:0000313" key="15">
    <source>
        <dbReference type="EMBL" id="GEP45787.1"/>
    </source>
</evidence>
<dbReference type="PRINTS" id="PR00344">
    <property type="entry name" value="BCTRLSENSOR"/>
</dbReference>
<dbReference type="InterPro" id="IPR050428">
    <property type="entry name" value="TCS_sensor_his_kinase"/>
</dbReference>
<dbReference type="Proteomes" id="UP000321577">
    <property type="component" value="Unassembled WGS sequence"/>
</dbReference>
<comment type="catalytic activity">
    <reaction evidence="1">
        <text>ATP + protein L-histidine = ADP + protein N-phospho-L-histidine.</text>
        <dbReference type="EC" id="2.7.13.3"/>
    </reaction>
</comment>
<dbReference type="Pfam" id="PF02518">
    <property type="entry name" value="HATPase_c"/>
    <property type="match status" value="1"/>
</dbReference>
<feature type="domain" description="Histidine kinase" evidence="13">
    <location>
        <begin position="313"/>
        <end position="521"/>
    </location>
</feature>
<dbReference type="SUPFAM" id="SSF47384">
    <property type="entry name" value="Homodimeric domain of signal transducing histidine kinase"/>
    <property type="match status" value="1"/>
</dbReference>
<evidence type="ECO:0000256" key="5">
    <source>
        <dbReference type="ARBA" id="ARBA00022679"/>
    </source>
</evidence>
<evidence type="ECO:0000256" key="6">
    <source>
        <dbReference type="ARBA" id="ARBA00022692"/>
    </source>
</evidence>
<reference evidence="15 16" key="1">
    <citation type="submission" date="2019-07" db="EMBL/GenBank/DDBJ databases">
        <title>Whole genome shotgun sequence of Brevifollis gellanilyticus NBRC 108608.</title>
        <authorList>
            <person name="Hosoyama A."/>
            <person name="Uohara A."/>
            <person name="Ohji S."/>
            <person name="Ichikawa N."/>
        </authorList>
    </citation>
    <scope>NUCLEOTIDE SEQUENCE [LARGE SCALE GENOMIC DNA]</scope>
    <source>
        <strain evidence="15 16">NBRC 108608</strain>
    </source>
</reference>
<keyword evidence="9" id="KW-0902">Two-component regulatory system</keyword>
<protein>
    <recommendedName>
        <fullName evidence="3">histidine kinase</fullName>
        <ecNumber evidence="3">2.7.13.3</ecNumber>
    </recommendedName>
</protein>
<dbReference type="SMART" id="SM00387">
    <property type="entry name" value="HATPase_c"/>
    <property type="match status" value="1"/>
</dbReference>
<dbReference type="InterPro" id="IPR004358">
    <property type="entry name" value="Sig_transdc_His_kin-like_C"/>
</dbReference>
<dbReference type="InterPro" id="IPR003594">
    <property type="entry name" value="HATPase_dom"/>
</dbReference>
<dbReference type="AlphaFoldDB" id="A0A512MGB3"/>
<dbReference type="OrthoDB" id="9804645at2"/>
<dbReference type="CDD" id="cd00082">
    <property type="entry name" value="HisKA"/>
    <property type="match status" value="1"/>
</dbReference>
<dbReference type="InterPro" id="IPR003661">
    <property type="entry name" value="HisK_dim/P_dom"/>
</dbReference>
<evidence type="ECO:0000256" key="7">
    <source>
        <dbReference type="ARBA" id="ARBA00022777"/>
    </source>
</evidence>
<dbReference type="SMART" id="SM00388">
    <property type="entry name" value="HisKA"/>
    <property type="match status" value="1"/>
</dbReference>
<sequence length="521" mass="57318">MPRRFFNLYSRILLWLLVNVLVLAGAFWFVLQWQFREGMQGALGGIVGDRLQTIGREMHAVISTMKRADWDPMLKGFGERHGVKALIATVPARRIAGAEVEMPDNVQRLLADMHPELAHRPPPRDGNEPPDGDRPPPPPPRDDLEALLFGRDFPLGIGPPPGPDDGPRFDELNTIMPVKLGTFMLPVGTPPVYYTGIRLPLVPGWNRRDGPLILMIVTDRITGGGLFFDVKPWFLALFGAMAVSALLWLPFVSGITRSVRANMHATEQIARGQFDVRVPENRSDELGRLSHAVNQMAAQLDGIVRGQKRFLGDIAHELCSPMARMEMSLGILEERLTDTDALRLADARDELRQMSALVHELLSFSRTTIASAAKPAENVPLLSLIDEVAGTEAIPAQKLRVTVSADLVVRCIPDLLRRAIGNILRNARLHAPESDIEVTASRRGDLIRLRIADNGPGVPPESLPRLFEPFYRVDTSRDRQTGGSGLGLAIVKTCVETCGGSASLSSNEPHGLIVEMELPRA</sequence>
<evidence type="ECO:0000256" key="2">
    <source>
        <dbReference type="ARBA" id="ARBA00004370"/>
    </source>
</evidence>
<dbReference type="PROSITE" id="PS50885">
    <property type="entry name" value="HAMP"/>
    <property type="match status" value="1"/>
</dbReference>
<dbReference type="SMART" id="SM00304">
    <property type="entry name" value="HAMP"/>
    <property type="match status" value="1"/>
</dbReference>
<feature type="compositionally biased region" description="Basic and acidic residues" evidence="11">
    <location>
        <begin position="116"/>
        <end position="144"/>
    </location>
</feature>
<dbReference type="InterPro" id="IPR003660">
    <property type="entry name" value="HAMP_dom"/>
</dbReference>
<name>A0A512MGB3_9BACT</name>
<dbReference type="Gene3D" id="1.10.8.500">
    <property type="entry name" value="HAMP domain in histidine kinase"/>
    <property type="match status" value="1"/>
</dbReference>
<evidence type="ECO:0000256" key="4">
    <source>
        <dbReference type="ARBA" id="ARBA00022553"/>
    </source>
</evidence>
<keyword evidence="4" id="KW-0597">Phosphoprotein</keyword>
<feature type="transmembrane region" description="Helical" evidence="12">
    <location>
        <begin position="12"/>
        <end position="31"/>
    </location>
</feature>
<dbReference type="PANTHER" id="PTHR45436:SF5">
    <property type="entry name" value="SENSOR HISTIDINE KINASE TRCS"/>
    <property type="match status" value="1"/>
</dbReference>
<feature type="region of interest" description="Disordered" evidence="11">
    <location>
        <begin position="116"/>
        <end position="145"/>
    </location>
</feature>
<dbReference type="InterPro" id="IPR005467">
    <property type="entry name" value="His_kinase_dom"/>
</dbReference>
<comment type="caution">
    <text evidence="15">The sequence shown here is derived from an EMBL/GenBank/DDBJ whole genome shotgun (WGS) entry which is preliminary data.</text>
</comment>
<dbReference type="GO" id="GO:0016020">
    <property type="term" value="C:membrane"/>
    <property type="evidence" value="ECO:0007669"/>
    <property type="project" value="UniProtKB-SubCell"/>
</dbReference>
<keyword evidence="10 12" id="KW-0472">Membrane</keyword>
<keyword evidence="7" id="KW-0418">Kinase</keyword>
<dbReference type="CDD" id="cd06225">
    <property type="entry name" value="HAMP"/>
    <property type="match status" value="1"/>
</dbReference>
<accession>A0A512MGB3</accession>
<dbReference type="Gene3D" id="3.30.565.10">
    <property type="entry name" value="Histidine kinase-like ATPase, C-terminal domain"/>
    <property type="match status" value="1"/>
</dbReference>
<dbReference type="PROSITE" id="PS50109">
    <property type="entry name" value="HIS_KIN"/>
    <property type="match status" value="1"/>
</dbReference>
<evidence type="ECO:0000256" key="9">
    <source>
        <dbReference type="ARBA" id="ARBA00023012"/>
    </source>
</evidence>
<dbReference type="InterPro" id="IPR036097">
    <property type="entry name" value="HisK_dim/P_sf"/>
</dbReference>
<dbReference type="InterPro" id="IPR036890">
    <property type="entry name" value="HATPase_C_sf"/>
</dbReference>
<organism evidence="15 16">
    <name type="scientific">Brevifollis gellanilyticus</name>
    <dbReference type="NCBI Taxonomy" id="748831"/>
    <lineage>
        <taxon>Bacteria</taxon>
        <taxon>Pseudomonadati</taxon>
        <taxon>Verrucomicrobiota</taxon>
        <taxon>Verrucomicrobiia</taxon>
        <taxon>Verrucomicrobiales</taxon>
        <taxon>Verrucomicrobiaceae</taxon>
    </lineage>
</organism>
<dbReference type="Pfam" id="PF00512">
    <property type="entry name" value="HisKA"/>
    <property type="match status" value="1"/>
</dbReference>
<gene>
    <name evidence="15" type="ORF">BGE01nite_50780</name>
</gene>
<keyword evidence="8 12" id="KW-1133">Transmembrane helix</keyword>
<dbReference type="SUPFAM" id="SSF55874">
    <property type="entry name" value="ATPase domain of HSP90 chaperone/DNA topoisomerase II/histidine kinase"/>
    <property type="match status" value="1"/>
</dbReference>
<dbReference type="EC" id="2.7.13.3" evidence="3"/>